<feature type="region of interest" description="Disordered" evidence="1">
    <location>
        <begin position="44"/>
        <end position="64"/>
    </location>
</feature>
<dbReference type="AlphaFoldDB" id="A0A4P7VR75"/>
<dbReference type="EMBL" id="CP039393">
    <property type="protein sequence ID" value="QCD36834.1"/>
    <property type="molecule type" value="Genomic_DNA"/>
</dbReference>
<proteinExistence type="predicted"/>
<feature type="transmembrane region" description="Helical" evidence="2">
    <location>
        <begin position="6"/>
        <end position="26"/>
    </location>
</feature>
<name>A0A4P7VR75_9BACT</name>
<evidence type="ECO:0000256" key="2">
    <source>
        <dbReference type="SAM" id="Phobius"/>
    </source>
</evidence>
<keyword evidence="2" id="KW-1133">Transmembrane helix</keyword>
<dbReference type="RefSeq" id="WP_123394969.1">
    <property type="nucleotide sequence ID" value="NZ_CANQMU010000002.1"/>
</dbReference>
<dbReference type="OrthoDB" id="1100631at2"/>
<keyword evidence="4" id="KW-1185">Reference proteome</keyword>
<accession>A0A4P7VR75</accession>
<evidence type="ECO:0000313" key="4">
    <source>
        <dbReference type="Proteomes" id="UP000297031"/>
    </source>
</evidence>
<evidence type="ECO:0000256" key="1">
    <source>
        <dbReference type="SAM" id="MobiDB-lite"/>
    </source>
</evidence>
<evidence type="ECO:0000313" key="3">
    <source>
        <dbReference type="EMBL" id="QCD36834.1"/>
    </source>
</evidence>
<keyword evidence="2" id="KW-0472">Membrane</keyword>
<gene>
    <name evidence="3" type="ORF">E7746_13575</name>
</gene>
<dbReference type="Proteomes" id="UP000297031">
    <property type="component" value="Chromosome"/>
</dbReference>
<dbReference type="KEGG" id="mgod:E7746_13575"/>
<reference evidence="3 4" key="1">
    <citation type="submission" date="2019-02" db="EMBL/GenBank/DDBJ databases">
        <title>Isolation and identification of novel species under the genus Muribaculum.</title>
        <authorList>
            <person name="Miyake S."/>
            <person name="Ding Y."/>
            <person name="Low A."/>
            <person name="Soh M."/>
            <person name="Seedorf H."/>
        </authorList>
    </citation>
    <scope>NUCLEOTIDE SEQUENCE [LARGE SCALE GENOMIC DNA]</scope>
    <source>
        <strain evidence="3 4">TLL-A4</strain>
    </source>
</reference>
<keyword evidence="2" id="KW-0812">Transmembrane</keyword>
<organism evidence="3 4">
    <name type="scientific">Muribaculum gordoncarteri</name>
    <dbReference type="NCBI Taxonomy" id="2530390"/>
    <lineage>
        <taxon>Bacteria</taxon>
        <taxon>Pseudomonadati</taxon>
        <taxon>Bacteroidota</taxon>
        <taxon>Bacteroidia</taxon>
        <taxon>Bacteroidales</taxon>
        <taxon>Muribaculaceae</taxon>
        <taxon>Muribaculum</taxon>
    </lineage>
</organism>
<feature type="compositionally biased region" description="Polar residues" evidence="1">
    <location>
        <begin position="45"/>
        <end position="56"/>
    </location>
</feature>
<sequence length="113" mass="13357">MSVFAFIIFLLFIFIIWPIVRVAGAISKARRQFYDRQEAFRQAYGANTQNNNSRQNQPHKGKRKIFGRNDGEYVEFEEVTTASSYTETKKNGYEEERYTVEQQVTDAEWEDIK</sequence>
<protein>
    <submittedName>
        <fullName evidence="3">DUF4834 family protein</fullName>
    </submittedName>
</protein>